<comment type="caution">
    <text evidence="5">The sequence shown here is derived from an EMBL/GenBank/DDBJ whole genome shotgun (WGS) entry which is preliminary data.</text>
</comment>
<dbReference type="RefSeq" id="WP_368382466.1">
    <property type="nucleotide sequence ID" value="NZ_JBFRYA010000013.1"/>
</dbReference>
<evidence type="ECO:0000256" key="3">
    <source>
        <dbReference type="ARBA" id="ARBA00023180"/>
    </source>
</evidence>
<reference evidence="5 6" key="1">
    <citation type="journal article" date="2011" name="Int. J. Syst. Evol. Microbiol.">
        <title>Zhongshania antarctica gen. nov., sp. nov. and Zhongshania guokunii sp. nov., gammaproteobacteria respectively isolated from coastal attached (fast) ice and surface seawater of the Antarctic.</title>
        <authorList>
            <person name="Li H.J."/>
            <person name="Zhang X.Y."/>
            <person name="Chen C.X."/>
            <person name="Zhang Y.J."/>
            <person name="Gao Z.M."/>
            <person name="Yu Y."/>
            <person name="Chen X.L."/>
            <person name="Chen B."/>
            <person name="Zhang Y.Z."/>
        </authorList>
    </citation>
    <scope>NUCLEOTIDE SEQUENCE [LARGE SCALE GENOMIC DNA]</scope>
    <source>
        <strain evidence="5 6">ZS6-22T</strain>
    </source>
</reference>
<dbReference type="InterPro" id="IPR011042">
    <property type="entry name" value="6-blade_b-propeller_TolB-like"/>
</dbReference>
<gene>
    <name evidence="5" type="ORF">AB4876_14350</name>
</gene>
<keyword evidence="3" id="KW-0325">Glycoprotein</keyword>
<dbReference type="Pfam" id="PF03088">
    <property type="entry name" value="Str_synth"/>
    <property type="match status" value="1"/>
</dbReference>
<dbReference type="PANTHER" id="PTHR10426:SF88">
    <property type="entry name" value="ADIPOCYTE PLASMA MEMBRANE-ASSOCIATED PROTEIN HEMOMUCIN-RELATED"/>
    <property type="match status" value="1"/>
</dbReference>
<keyword evidence="2" id="KW-0597">Phosphoprotein</keyword>
<dbReference type="SUPFAM" id="SSF63829">
    <property type="entry name" value="Calcium-dependent phosphotriesterase"/>
    <property type="match status" value="1"/>
</dbReference>
<sequence length="331" mass="35630">MFAENERLAAAFIHLLNIGTGPEDIVRGPDGRFYTGYQDGRIVRFAVDDGRLVEGSAQEFVNTGGRPLGMQFDGVGNLIVADAFKGLLSVSPTGEVSTLVAYTDDPSLRFIDDVDVAKDGIIWFSDASGRFGLHDYIYDLIEASATGRLLSYSPATSQTKVHLRDLYFANGVALGPEDQYVLVNETGASRVTRLWLKGAKAGSSDTFIDGLPGMPDNISFNGLDTFWLAMPAVRNRAIDALADHPFVRKLLGGLPAELLVPADHYGFVVGLSLDGSVKFNFQSASGSYHTVTSANEYDGHVWLGSLAMPSVAVLPLQDLKYNKLGIGSGRD</sequence>
<feature type="domain" description="Strictosidine synthase conserved region" evidence="4">
    <location>
        <begin position="112"/>
        <end position="198"/>
    </location>
</feature>
<protein>
    <submittedName>
        <fullName evidence="5">SMP-30/gluconolactonase/LRE family protein</fullName>
    </submittedName>
</protein>
<evidence type="ECO:0000313" key="6">
    <source>
        <dbReference type="Proteomes" id="UP001557485"/>
    </source>
</evidence>
<evidence type="ECO:0000256" key="2">
    <source>
        <dbReference type="ARBA" id="ARBA00022553"/>
    </source>
</evidence>
<evidence type="ECO:0000256" key="1">
    <source>
        <dbReference type="ARBA" id="ARBA00009191"/>
    </source>
</evidence>
<name>A0ABV3U873_9GAMM</name>
<evidence type="ECO:0000313" key="5">
    <source>
        <dbReference type="EMBL" id="MEX1670099.1"/>
    </source>
</evidence>
<organism evidence="5 6">
    <name type="scientific">Zhongshania guokunii</name>
    <dbReference type="NCBI Taxonomy" id="641783"/>
    <lineage>
        <taxon>Bacteria</taxon>
        <taxon>Pseudomonadati</taxon>
        <taxon>Pseudomonadota</taxon>
        <taxon>Gammaproteobacteria</taxon>
        <taxon>Cellvibrionales</taxon>
        <taxon>Spongiibacteraceae</taxon>
        <taxon>Zhongshania</taxon>
    </lineage>
</organism>
<comment type="similarity">
    <text evidence="1">Belongs to the strictosidine synthase family.</text>
</comment>
<accession>A0ABV3U873</accession>
<dbReference type="Pfam" id="PF20067">
    <property type="entry name" value="SSL_N"/>
    <property type="match status" value="1"/>
</dbReference>
<dbReference type="InterPro" id="IPR018119">
    <property type="entry name" value="Strictosidine_synth_cons-reg"/>
</dbReference>
<proteinExistence type="inferred from homology"/>
<dbReference type="Proteomes" id="UP001557485">
    <property type="component" value="Unassembled WGS sequence"/>
</dbReference>
<evidence type="ECO:0000259" key="4">
    <source>
        <dbReference type="Pfam" id="PF03088"/>
    </source>
</evidence>
<dbReference type="PANTHER" id="PTHR10426">
    <property type="entry name" value="STRICTOSIDINE SYNTHASE-RELATED"/>
    <property type="match status" value="1"/>
</dbReference>
<dbReference type="EMBL" id="JBFRYA010000013">
    <property type="protein sequence ID" value="MEX1670099.1"/>
    <property type="molecule type" value="Genomic_DNA"/>
</dbReference>
<keyword evidence="6" id="KW-1185">Reference proteome</keyword>
<dbReference type="Gene3D" id="2.120.10.30">
    <property type="entry name" value="TolB, C-terminal domain"/>
    <property type="match status" value="1"/>
</dbReference>